<dbReference type="PANTHER" id="PTHR36985">
    <property type="entry name" value="TRANSLOCATION AND ASSEMBLY MODULE SUBUNIT TAMB"/>
    <property type="match status" value="1"/>
</dbReference>
<evidence type="ECO:0000259" key="6">
    <source>
        <dbReference type="Pfam" id="PF04357"/>
    </source>
</evidence>
<evidence type="ECO:0000256" key="4">
    <source>
        <dbReference type="ARBA" id="ARBA00023136"/>
    </source>
</evidence>
<keyword evidence="8" id="KW-1185">Reference proteome</keyword>
<reference evidence="7 8" key="1">
    <citation type="submission" date="2018-06" db="EMBL/GenBank/DDBJ databases">
        <title>Genomic Encyclopedia of Archaeal and Bacterial Type Strains, Phase II (KMG-II): from individual species to whole genera.</title>
        <authorList>
            <person name="Goeker M."/>
        </authorList>
    </citation>
    <scope>NUCLEOTIDE SEQUENCE [LARGE SCALE GENOMIC DNA]</scope>
    <source>
        <strain evidence="7 8">DSM 6779</strain>
    </source>
</reference>
<evidence type="ECO:0000256" key="3">
    <source>
        <dbReference type="ARBA" id="ARBA00022989"/>
    </source>
</evidence>
<dbReference type="RefSeq" id="WP_111446225.1">
    <property type="nucleotide sequence ID" value="NZ_QKZK01000019.1"/>
</dbReference>
<protein>
    <submittedName>
        <fullName evidence="7">Autotransporter translocation and assembly factor TamB</fullName>
    </submittedName>
</protein>
<feature type="transmembrane region" description="Helical" evidence="5">
    <location>
        <begin position="7"/>
        <end position="26"/>
    </location>
</feature>
<evidence type="ECO:0000256" key="5">
    <source>
        <dbReference type="SAM" id="Phobius"/>
    </source>
</evidence>
<evidence type="ECO:0000256" key="2">
    <source>
        <dbReference type="ARBA" id="ARBA00022692"/>
    </source>
</evidence>
<comment type="caution">
    <text evidence="7">The sequence shown here is derived from an EMBL/GenBank/DDBJ whole genome shotgun (WGS) entry which is preliminary data.</text>
</comment>
<dbReference type="OrthoDB" id="1109098at2"/>
<evidence type="ECO:0000313" key="8">
    <source>
        <dbReference type="Proteomes" id="UP000249239"/>
    </source>
</evidence>
<evidence type="ECO:0000256" key="1">
    <source>
        <dbReference type="ARBA" id="ARBA00004167"/>
    </source>
</evidence>
<dbReference type="EMBL" id="QKZK01000019">
    <property type="protein sequence ID" value="PZX14545.1"/>
    <property type="molecule type" value="Genomic_DNA"/>
</dbReference>
<keyword evidence="2 5" id="KW-0812">Transmembrane</keyword>
<name>A0A2W7N287_9BACT</name>
<accession>A0A2W7N287</accession>
<dbReference type="GO" id="GO:0009306">
    <property type="term" value="P:protein secretion"/>
    <property type="evidence" value="ECO:0007669"/>
    <property type="project" value="InterPro"/>
</dbReference>
<keyword evidence="3 5" id="KW-1133">Transmembrane helix</keyword>
<dbReference type="Proteomes" id="UP000249239">
    <property type="component" value="Unassembled WGS sequence"/>
</dbReference>
<evidence type="ECO:0000313" key="7">
    <source>
        <dbReference type="EMBL" id="PZX14545.1"/>
    </source>
</evidence>
<comment type="subcellular location">
    <subcellularLocation>
        <location evidence="1">Membrane</location>
        <topology evidence="1">Single-pass membrane protein</topology>
    </subcellularLocation>
</comment>
<dbReference type="InterPro" id="IPR007452">
    <property type="entry name" value="TamB_C"/>
</dbReference>
<organism evidence="7 8">
    <name type="scientific">Breznakibacter xylanolyticus</name>
    <dbReference type="NCBI Taxonomy" id="990"/>
    <lineage>
        <taxon>Bacteria</taxon>
        <taxon>Pseudomonadati</taxon>
        <taxon>Bacteroidota</taxon>
        <taxon>Bacteroidia</taxon>
        <taxon>Marinilabiliales</taxon>
        <taxon>Marinilabiliaceae</taxon>
        <taxon>Breznakibacter</taxon>
    </lineage>
</organism>
<proteinExistence type="predicted"/>
<dbReference type="PANTHER" id="PTHR36985:SF1">
    <property type="entry name" value="TRANSLOCATION AND ASSEMBLY MODULE SUBUNIT TAMB"/>
    <property type="match status" value="1"/>
</dbReference>
<dbReference type="GO" id="GO:0005886">
    <property type="term" value="C:plasma membrane"/>
    <property type="evidence" value="ECO:0007669"/>
    <property type="project" value="InterPro"/>
</dbReference>
<keyword evidence="4 5" id="KW-0472">Membrane</keyword>
<feature type="domain" description="Translocation and assembly module TamB C-terminal" evidence="6">
    <location>
        <begin position="904"/>
        <end position="1275"/>
    </location>
</feature>
<dbReference type="AlphaFoldDB" id="A0A2W7N287"/>
<sequence length="1278" mass="141121">MKRWKKYLLIILSTIIMMVAGLLWVVQTQWFQDRLTRRIEALVNQHINGRLEIGRIEGNLLTHVTIRHLTLTQGDDSLLRLPALALHYSLTGLLSHRIDIDSCILTTPGLWLTQSPDSTWNYQHLMRPTADTIDEAPATPFAFTINVGQFAIREANLTLRAIDSIIPRRVSHLNLNLQGSYATGKARLHLQEMQLTTHAPDFRLDHLSLEAEQDSSTLVLKRLHLVTPGNRIEANGRFTSVQAFEAHVNWPDMHPGELTPWVPPLPLKVRPSLKLHIEQSQQHTMMDIVASYQAQSIGINGEAEGILAFINNNNPEPLRINATIDAQKLVPSEWLEMSPLPLSVTATLRARGNGLTATAPALLLELDAGGTRWQHLWLRNARVTAHYRNGDTGGEWHIDSPLGQTTGNARIDLHHPDRQAVANVAIQHLQLHRIIPAMADSTVVNATLQVTGSRVMQDARRLTMSARIYHSHAMRIPIDSLMVTGSIRGTDMAVDTLIFENPSAHLAGKGTFNASRQLQARVTGTIDDTRAFDSYFSQPATWRRMTFALSANGSLDSLAATLSTQLDDVRLDTTLQAQSIALTAEGRMHDTTLSARAQLRVTNSRAGSLHVDSLTLAAHLQHQRIEGDLAAWFPGAMSLRAVAHATPDSLTTTTVETLSLQTPQTHLHMANGPATIDIGHGAITTNTIRIVDDHAPAFAMTLQGHYARDSMGADIDVSNLALPLLHHLGIAPVNMQGTARFTANVNGTPAMPEMTVHTQLDSLKVNGLSVSRLTTNAGYRNHEANVRTAIYTPLNDSLTLTATLPMTVALDSSGIVMPQTFTAGIRAEGLRLSPFYRPMPPNAAATIDMNAHGLLTDPVVNGNIRLHNGEFAIPQWGIRLNDALLVMQVNDKTITLDSLYTRNGRGYLLAQGTLHIDSTWLSPQPAVADLRLRADNFQALRHRDFDLLMDADLFVKTNHQQSTFGGDITIPQSSFNLDAILGLAQEHQRVDEPLLVTALKDTSRQVVMTDTLTMETDSIMVSPLMERLTGSLRVNIPRNTWIRSDEMQMELYGNLDVVKNGPDFELFGTLGVHRGFYTLYGKRFVVDEGELTFSGGKEMNPGIGLTAHYIFRDSEKKKRQLNFSIEGSAQEPQLAFTIDGSAIPESDAVAYLLFGRPFDELAYGNRETTTTGDLSTRALGSLVASQLSKTLGHTLQLDMIEIDAGDNWQNTTFMVGKYITNNLFVTYRKDFGSTDQQTATPDIITLEYEIGRRLSLRLVQGDEKSTGADVILKFESKK</sequence>
<gene>
    <name evidence="7" type="ORF">LX69_02372</name>
</gene>
<dbReference type="Pfam" id="PF04357">
    <property type="entry name" value="TamB"/>
    <property type="match status" value="1"/>
</dbReference>